<dbReference type="EMBL" id="SRIO01000005">
    <property type="protein sequence ID" value="TFZ83074.1"/>
    <property type="molecule type" value="Genomic_DNA"/>
</dbReference>
<gene>
    <name evidence="2" type="ORF">E4680_05425</name>
</gene>
<dbReference type="OrthoDB" id="5493525at2"/>
<organism evidence="2 3">
    <name type="scientific">Candidatus Macondimonas diazotrophica</name>
    <dbReference type="NCBI Taxonomy" id="2305248"/>
    <lineage>
        <taxon>Bacteria</taxon>
        <taxon>Pseudomonadati</taxon>
        <taxon>Pseudomonadota</taxon>
        <taxon>Gammaproteobacteria</taxon>
        <taxon>Chromatiales</taxon>
        <taxon>Ectothiorhodospiraceae</taxon>
        <taxon>Candidatus Macondimonas</taxon>
    </lineage>
</organism>
<name>A0A4Z0F9L5_9GAMM</name>
<protein>
    <recommendedName>
        <fullName evidence="4">Alpha/beta hydrolase</fullName>
    </recommendedName>
</protein>
<accession>A0A4Z0F9L5</accession>
<evidence type="ECO:0000313" key="2">
    <source>
        <dbReference type="EMBL" id="TFZ83074.1"/>
    </source>
</evidence>
<evidence type="ECO:0000256" key="1">
    <source>
        <dbReference type="SAM" id="SignalP"/>
    </source>
</evidence>
<sequence>MWTSAVRHAVLATTLLWAGVAGACQGLAGTPLDGVLDLAAKDGFFIGGDRCFYDPALTRADDVPVFRGTLNPFNDKRLFYVNGANGNPGRIANVLESLAKRSNISTIGLFYYSGDTRELAEGLLPGTSQGAAVDTLQQLIQQAIDRGEPIHIRAGSAGTFVVGEAVRRMHALLSQRRFRPGKGLEQLDLVRIETTGSANHNFPNGPRYIHYINRLDPVAAPLALRGPASQPGARAVLALFTDKAPDGSIFEPDASPAQARFLSVHGPEIYDGYRRPFERLFSIGLDRPEFGYLPRRINLKSIDLPFEGI</sequence>
<feature type="chain" id="PRO_5021238086" description="Alpha/beta hydrolase" evidence="1">
    <location>
        <begin position="24"/>
        <end position="309"/>
    </location>
</feature>
<proteinExistence type="predicted"/>
<dbReference type="AlphaFoldDB" id="A0A4Z0F9L5"/>
<keyword evidence="1" id="KW-0732">Signal</keyword>
<reference evidence="2 3" key="1">
    <citation type="journal article" date="2019" name="ISME J.">
        <title>Candidatus Macondimonas diazotrophica, a novel gammaproteobacterial genus dominating crude-oil-contaminated coastal sediments.</title>
        <authorList>
            <person name="Karthikeyan S."/>
            <person name="Konstantinidis K."/>
        </authorList>
    </citation>
    <scope>NUCLEOTIDE SEQUENCE [LARGE SCALE GENOMIC DNA]</scope>
    <source>
        <strain evidence="2 3">KTK01</strain>
    </source>
</reference>
<feature type="signal peptide" evidence="1">
    <location>
        <begin position="1"/>
        <end position="23"/>
    </location>
</feature>
<dbReference type="PROSITE" id="PS51257">
    <property type="entry name" value="PROKAR_LIPOPROTEIN"/>
    <property type="match status" value="1"/>
</dbReference>
<dbReference type="Proteomes" id="UP000297890">
    <property type="component" value="Unassembled WGS sequence"/>
</dbReference>
<comment type="caution">
    <text evidence="2">The sequence shown here is derived from an EMBL/GenBank/DDBJ whole genome shotgun (WGS) entry which is preliminary data.</text>
</comment>
<keyword evidence="3" id="KW-1185">Reference proteome</keyword>
<dbReference type="RefSeq" id="WP_135281374.1">
    <property type="nucleotide sequence ID" value="NZ_SRIO01000005.1"/>
</dbReference>
<evidence type="ECO:0000313" key="3">
    <source>
        <dbReference type="Proteomes" id="UP000297890"/>
    </source>
</evidence>
<evidence type="ECO:0008006" key="4">
    <source>
        <dbReference type="Google" id="ProtNLM"/>
    </source>
</evidence>